<evidence type="ECO:0000256" key="9">
    <source>
        <dbReference type="SAM" id="Phobius"/>
    </source>
</evidence>
<evidence type="ECO:0000256" key="7">
    <source>
        <dbReference type="ARBA" id="ARBA00022989"/>
    </source>
</evidence>
<accession>Q6MIX4</accession>
<gene>
    <name evidence="11" type="primary">motA</name>
    <name evidence="11" type="ordered locus">Bd3021</name>
</gene>
<evidence type="ECO:0000259" key="10">
    <source>
        <dbReference type="Pfam" id="PF01618"/>
    </source>
</evidence>
<dbReference type="PROSITE" id="PS01307">
    <property type="entry name" value="MOTA"/>
    <property type="match status" value="1"/>
</dbReference>
<evidence type="ECO:0000313" key="12">
    <source>
        <dbReference type="Proteomes" id="UP000008080"/>
    </source>
</evidence>
<feature type="transmembrane region" description="Helical" evidence="9">
    <location>
        <begin position="209"/>
        <end position="231"/>
    </location>
</feature>
<dbReference type="AlphaFoldDB" id="Q6MIX4"/>
<organism evidence="11 12">
    <name type="scientific">Bdellovibrio bacteriovorus (strain ATCC 15356 / DSM 50701 / NCIMB 9529 / HD100)</name>
    <dbReference type="NCBI Taxonomy" id="264462"/>
    <lineage>
        <taxon>Bacteria</taxon>
        <taxon>Pseudomonadati</taxon>
        <taxon>Bdellovibrionota</taxon>
        <taxon>Bdellovibrionia</taxon>
        <taxon>Bdellovibrionales</taxon>
        <taxon>Pseudobdellovibrionaceae</taxon>
        <taxon>Bdellovibrio</taxon>
    </lineage>
</organism>
<dbReference type="InterPro" id="IPR002898">
    <property type="entry name" value="MotA_ExbB_proton_chnl"/>
</dbReference>
<keyword evidence="12" id="KW-1185">Reference proteome</keyword>
<dbReference type="Proteomes" id="UP000008080">
    <property type="component" value="Chromosome"/>
</dbReference>
<evidence type="ECO:0000313" key="11">
    <source>
        <dbReference type="EMBL" id="CAE80789.1"/>
    </source>
</evidence>
<feature type="transmembrane region" description="Helical" evidence="9">
    <location>
        <begin position="177"/>
        <end position="197"/>
    </location>
</feature>
<dbReference type="Pfam" id="PF01618">
    <property type="entry name" value="MotA_ExbB"/>
    <property type="match status" value="1"/>
</dbReference>
<keyword evidence="5 9" id="KW-0812">Transmembrane</keyword>
<keyword evidence="8 9" id="KW-0472">Membrane</keyword>
<dbReference type="PANTHER" id="PTHR30433:SF2">
    <property type="entry name" value="MOTILITY PROTEIN A"/>
    <property type="match status" value="1"/>
</dbReference>
<comment type="similarity">
    <text evidence="2">Belongs to the MotA family.</text>
</comment>
<keyword evidence="6" id="KW-0283">Flagellar rotation</keyword>
<dbReference type="KEGG" id="bba:Bd3021"/>
<evidence type="ECO:0000256" key="8">
    <source>
        <dbReference type="ARBA" id="ARBA00023136"/>
    </source>
</evidence>
<dbReference type="eggNOG" id="COG1291">
    <property type="taxonomic scope" value="Bacteria"/>
</dbReference>
<keyword evidence="7 9" id="KW-1133">Transmembrane helix</keyword>
<feature type="domain" description="MotA/TolQ/ExbB proton channel" evidence="10">
    <location>
        <begin position="129"/>
        <end position="246"/>
    </location>
</feature>
<protein>
    <submittedName>
        <fullName evidence="11">Motility protein A</fullName>
    </submittedName>
</protein>
<dbReference type="InterPro" id="IPR000540">
    <property type="entry name" value="Flag_MotA_CS"/>
</dbReference>
<evidence type="ECO:0000256" key="4">
    <source>
        <dbReference type="ARBA" id="ARBA00022475"/>
    </source>
</evidence>
<evidence type="ECO:0000256" key="6">
    <source>
        <dbReference type="ARBA" id="ARBA00022779"/>
    </source>
</evidence>
<keyword evidence="4" id="KW-1003">Cell membrane</keyword>
<comment type="subcellular location">
    <subcellularLocation>
        <location evidence="1">Cell membrane</location>
        <topology evidence="1">Multi-pass membrane protein</topology>
    </subcellularLocation>
</comment>
<dbReference type="InterPro" id="IPR047055">
    <property type="entry name" value="MotA-like"/>
</dbReference>
<dbReference type="STRING" id="264462.Bd3021"/>
<evidence type="ECO:0000256" key="1">
    <source>
        <dbReference type="ARBA" id="ARBA00004651"/>
    </source>
</evidence>
<feature type="transmembrane region" description="Helical" evidence="9">
    <location>
        <begin position="20"/>
        <end position="45"/>
    </location>
</feature>
<keyword evidence="3" id="KW-0813">Transport</keyword>
<evidence type="ECO:0000256" key="2">
    <source>
        <dbReference type="ARBA" id="ARBA00008038"/>
    </source>
</evidence>
<dbReference type="GO" id="GO:0006935">
    <property type="term" value="P:chemotaxis"/>
    <property type="evidence" value="ECO:0007669"/>
    <property type="project" value="InterPro"/>
</dbReference>
<name>Q6MIX4_BDEBA</name>
<dbReference type="EMBL" id="BX842654">
    <property type="protein sequence ID" value="CAE80789.1"/>
    <property type="molecule type" value="Genomic_DNA"/>
</dbReference>
<dbReference type="GO" id="GO:0071978">
    <property type="term" value="P:bacterial-type flagellum-dependent swarming motility"/>
    <property type="evidence" value="ECO:0007669"/>
    <property type="project" value="InterPro"/>
</dbReference>
<sequence length="293" mass="32115">MVQFRVSLRPPKRCLDNCIYSGGTMNIAGLLGILAAVSIAVFSILDAAKNPKVFADVHGIVLVIGGTLTVALLSFNFKSLWTALKIVTRKMLGRERVDYLGTIGTIVEISEAYRRDPKSVPALMKPETHPFIKDGVKLLVEYGFNYDELADVLTNALRGKKKRDDEEIKVWHTMSRFPPAFGLLGATLGMISLLQTLGEPGAQDRIGPAMATALVATFYGLVVANLILIPISEKLQTVSKADVTLREIIKEGILLVHEKKHPLFIKEYLKSFLSPAQREDDGALKVDTAKKAA</sequence>
<evidence type="ECO:0000256" key="5">
    <source>
        <dbReference type="ARBA" id="ARBA00022692"/>
    </source>
</evidence>
<proteinExistence type="inferred from homology"/>
<evidence type="ECO:0000256" key="3">
    <source>
        <dbReference type="ARBA" id="ARBA00022448"/>
    </source>
</evidence>
<dbReference type="HOGENOM" id="CLU_079895_1_0_7"/>
<feature type="transmembrane region" description="Helical" evidence="9">
    <location>
        <begin position="57"/>
        <end position="81"/>
    </location>
</feature>
<reference evidence="11 12" key="1">
    <citation type="journal article" date="2004" name="Science">
        <title>A predator unmasked: life cycle of Bdellovibrio bacteriovorus from a genomic perspective.</title>
        <authorList>
            <person name="Rendulic S."/>
            <person name="Jagtap P."/>
            <person name="Rosinus A."/>
            <person name="Eppinger M."/>
            <person name="Baar C."/>
            <person name="Lanz C."/>
            <person name="Keller H."/>
            <person name="Lambert C."/>
            <person name="Evans K.J."/>
            <person name="Goesmann A."/>
            <person name="Meyer F."/>
            <person name="Sockett R.E."/>
            <person name="Schuster S.C."/>
        </authorList>
    </citation>
    <scope>NUCLEOTIDE SEQUENCE [LARGE SCALE GENOMIC DNA]</scope>
    <source>
        <strain evidence="12">ATCC 15356 / DSM 50701 / NCIMB 9529 / HD100</strain>
    </source>
</reference>
<dbReference type="GO" id="GO:0005886">
    <property type="term" value="C:plasma membrane"/>
    <property type="evidence" value="ECO:0007669"/>
    <property type="project" value="UniProtKB-SubCell"/>
</dbReference>
<dbReference type="PANTHER" id="PTHR30433">
    <property type="entry name" value="CHEMOTAXIS PROTEIN MOTA"/>
    <property type="match status" value="1"/>
</dbReference>